<feature type="domain" description="FecR protein" evidence="2">
    <location>
        <begin position="121"/>
        <end position="207"/>
    </location>
</feature>
<dbReference type="PANTHER" id="PTHR30273">
    <property type="entry name" value="PERIPLASMIC SIGNAL SENSOR AND SIGMA FACTOR ACTIVATOR FECR-RELATED"/>
    <property type="match status" value="1"/>
</dbReference>
<evidence type="ECO:0000256" key="1">
    <source>
        <dbReference type="SAM" id="Phobius"/>
    </source>
</evidence>
<evidence type="ECO:0000313" key="4">
    <source>
        <dbReference type="EMBL" id="TBV02030.1"/>
    </source>
</evidence>
<dbReference type="Pfam" id="PF16220">
    <property type="entry name" value="DUF4880"/>
    <property type="match status" value="1"/>
</dbReference>
<dbReference type="Proteomes" id="UP000291334">
    <property type="component" value="Unassembled WGS sequence"/>
</dbReference>
<keyword evidence="1" id="KW-0812">Transmembrane</keyword>
<name>A0ABY1Z2G8_9GAMM</name>
<accession>A0ABY1Z2G8</accession>
<comment type="caution">
    <text evidence="4">The sequence shown here is derived from an EMBL/GenBank/DDBJ whole genome shotgun (WGS) entry which is preliminary data.</text>
</comment>
<evidence type="ECO:0000259" key="3">
    <source>
        <dbReference type="Pfam" id="PF16220"/>
    </source>
</evidence>
<gene>
    <name evidence="4" type="ORF">DNK34_19525</name>
</gene>
<keyword evidence="1" id="KW-0472">Membrane</keyword>
<dbReference type="InterPro" id="IPR032623">
    <property type="entry name" value="FecR_N"/>
</dbReference>
<sequence>MSSQSSQHASNERLSDEAAHWCMRLHEADFSEQERARLNHWLSSDPAHQREFDAMLEIWNISEFLPAAKPARAKAPPRPPRSYKRPLMAVAMLLFMLPLAGLVGWHQGWMPNDHQRYQSDSTIREITLPDGSQVQMNLNTRLSFSNFKDRRSVTLSSGEAYFEVRHDAGHPFVVNAGQGQIRVTGTRFNVWTYQDQVVVTLTEGSVKVLGDSRRPEQIAYLSPGMQAQYNPHQPGPQLSSASPDEALAWRDGKLILDDLTLGDALPRINRYLDRPVHLADRATAQLRIGGIYNTHDIESLVQALPRVLPVYLSHNDAGETVIRRKHNYSR</sequence>
<dbReference type="RefSeq" id="WP_131176892.1">
    <property type="nucleotide sequence ID" value="NZ_QJUM01000026.1"/>
</dbReference>
<dbReference type="PANTHER" id="PTHR30273:SF2">
    <property type="entry name" value="PROTEIN FECR"/>
    <property type="match status" value="1"/>
</dbReference>
<dbReference type="PIRSF" id="PIRSF018266">
    <property type="entry name" value="FecR"/>
    <property type="match status" value="1"/>
</dbReference>
<dbReference type="Pfam" id="PF04773">
    <property type="entry name" value="FecR"/>
    <property type="match status" value="1"/>
</dbReference>
<dbReference type="InterPro" id="IPR006860">
    <property type="entry name" value="FecR"/>
</dbReference>
<feature type="transmembrane region" description="Helical" evidence="1">
    <location>
        <begin position="87"/>
        <end position="106"/>
    </location>
</feature>
<organism evidence="4 5">
    <name type="scientific">Phytopseudomonas dryadis</name>
    <dbReference type="NCBI Taxonomy" id="2487520"/>
    <lineage>
        <taxon>Bacteria</taxon>
        <taxon>Pseudomonadati</taxon>
        <taxon>Pseudomonadota</taxon>
        <taxon>Gammaproteobacteria</taxon>
        <taxon>Pseudomonadales</taxon>
        <taxon>Pseudomonadaceae</taxon>
        <taxon>Phytopseudomonas</taxon>
    </lineage>
</organism>
<keyword evidence="1" id="KW-1133">Transmembrane helix</keyword>
<evidence type="ECO:0000313" key="5">
    <source>
        <dbReference type="Proteomes" id="UP000291334"/>
    </source>
</evidence>
<dbReference type="Gene3D" id="2.60.120.1440">
    <property type="match status" value="1"/>
</dbReference>
<keyword evidence="5" id="KW-1185">Reference proteome</keyword>
<dbReference type="EMBL" id="QJUM01000026">
    <property type="protein sequence ID" value="TBV02030.1"/>
    <property type="molecule type" value="Genomic_DNA"/>
</dbReference>
<feature type="domain" description="FecR N-terminal" evidence="3">
    <location>
        <begin position="16"/>
        <end position="55"/>
    </location>
</feature>
<reference evidence="4 5" key="1">
    <citation type="submission" date="2018-06" db="EMBL/GenBank/DDBJ databases">
        <title>Three novel Pseudomonas species isolated from symptomatic oak.</title>
        <authorList>
            <person name="Bueno-Gonzalez V."/>
            <person name="Brady C."/>
        </authorList>
    </citation>
    <scope>NUCLEOTIDE SEQUENCE [LARGE SCALE GENOMIC DNA]</scope>
    <source>
        <strain evidence="4 5">P26B</strain>
    </source>
</reference>
<protein>
    <submittedName>
        <fullName evidence="4">Peptide ABC transporter substrate-binding protein</fullName>
    </submittedName>
</protein>
<dbReference type="InterPro" id="IPR012373">
    <property type="entry name" value="Ferrdict_sens_TM"/>
</dbReference>
<evidence type="ECO:0000259" key="2">
    <source>
        <dbReference type="Pfam" id="PF04773"/>
    </source>
</evidence>
<proteinExistence type="predicted"/>